<evidence type="ECO:0000259" key="2">
    <source>
        <dbReference type="PROSITE" id="PS50290"/>
    </source>
</evidence>
<dbReference type="GeneID" id="92356334"/>
<dbReference type="KEGG" id="loi:92356334"/>
<dbReference type="Proteomes" id="UP000674143">
    <property type="component" value="Unassembled WGS sequence"/>
</dbReference>
<keyword evidence="4" id="KW-1185">Reference proteome</keyword>
<dbReference type="Pfam" id="PF00454">
    <property type="entry name" value="PI3_PI4_kinase"/>
    <property type="match status" value="1"/>
</dbReference>
<proteinExistence type="predicted"/>
<dbReference type="PROSITE" id="PS50290">
    <property type="entry name" value="PI3_4_KINASE_3"/>
    <property type="match status" value="1"/>
</dbReference>
<dbReference type="InterPro" id="IPR011009">
    <property type="entry name" value="Kinase-like_dom_sf"/>
</dbReference>
<dbReference type="PANTHER" id="PTHR11139">
    <property type="entry name" value="ATAXIA TELANGIECTASIA MUTATED ATM -RELATED"/>
    <property type="match status" value="1"/>
</dbReference>
<evidence type="ECO:0000256" key="1">
    <source>
        <dbReference type="SAM" id="MobiDB-lite"/>
    </source>
</evidence>
<sequence length="4162" mass="450669">MDEVTNVISNGITHVARLADGPAAQLSVKAASTTIGTIGKCIADHAYLLTGQEANAQRVWELFCPTSLSMTDPCSPATAPTVTLLSLFRRLTDAVTVSARAPQADILKHLVKLMCAAVKPPLVRGASLGQLRCLFEATMRLLRMLLVLETHTDVQAECLHLLLALMQPAGLREAQCAAVASGDEAAQVAKLCIAICGASHGAALRPQSASMQLLGCLCEQPEYARALSGQLVERILKCLLDVARSLTQRKEVNQTLGEGLLRGLAGVLGSFPLRCDEEDAPALSLINNIVLSALMLGEMSTNYVFCLSALFLLRRRASDTLAPFTLLCVADYSAALRALWMHRNKDVRRESQAAAVAFWSTLGSQLQQRGLSEVAGAGSMCNTDASHRLHRILGSLLQSLDSNADREASYALEALYHLLPAAAALGGPLTLQAMSTRLEERAGALLLTTSSVQTETLFRQVPYLLATLGQLLKLLPSVSPRLQTIVQDLLDWVLLFYPHPKFYDRERAVPSVVVVITALMHHPRTPYEFLSRLLSERTLELVGEAPGAAMVRLAGERISSEERLDHMATLWTRLLASCEEPGTEAEVESKQRLCTAFYRACTGFCERVQLAVVVTESNSQATLERILVDGADGMQPRSLTQYGAFLSFVDFFVRLSEGLRRSGRVCHPPAGEMTMWLEALVRGTGAAPHVSGFYTLLHRTVVDLGMCPYLLRHEEPYTDAPLASCGSDFASDGHQNDHLCVSPRLRRFFNTECPYRVYVYSEELLYQCAMCVVVGAALLGSEEMGEATASRAGACGGRRVDAYVRAFEVAVTATPPPLHDESTTNRTNEVGYSFGNSPAVLEGNQQCALRVLENTLRHSPTWAAAVLPALMSALRAAEVEDAVRTSVQMLAAQYGVTIAAELQHHSNEETFALLCRGERVNNSLRATVPRWLATMQPVTVPLASVESALHIGYLIPLVSRLSLHAKQSAVRTAAAGVLYWCVLWVIGKKVSHWYSIVFSPLLALASLAGTSSGCGSGADGNGGSTMHEDLHGLLMQAARWFGRPAGAPQEAESFVSVLLRGLGERDATQRQIATEALFAYALPPRQGPQTATSHLRAVICQLVMMECGVSEWSRLGAAHCVRVMMHRLYKTKVPGLVRVVQAVVQGTVGCLRRCTEVPLWGAMEAATCNEVQETLRCVGGYCRDFYELENEEEHREAVQGDADIVQAASAVLPALARRHIACAITLLQTLPVVTRASSSAHSVMSLSQQLIREQQQRLGSAAVRSPETVADGCAALVALLQSGCRPESSEKATAEAAPPGIRARAQSCTVDSGLLSLLRVVLQAILEEARVATDEDRCISPRLIRGILELVDVAPEQTHATHFSRLLTSAVIAQAVRLMVVGATETVENGAGDDGEDAAYGVPLRLSVPASLLPVPARVCLEFIQFVIHIVDQKRHGVKVIEEVLRAIQGTGVFNVFTADAPADQLIDAASAGPAAAITGPVVLAAALCRVEVLCSSASTTLWALIANSMRISSQVAVEMLLELLHHPAALNAIDGERVCVGLLVLSLSESDPTLLCQHLRDLLASSAVQHNSFCTSSSFSASLDDDDGGAVAASCPRLGSASLSRAFSNVVTRCWRHASAALPTDRVVSALPSLTTVVMPEAACRGPREAAFLFSLVEDWLSEVLQRPLTSEHDQILCRVCADMVAAEREMQESTPTEAQDDGRGVARLALLVKLVRLIGPAIRPDPTLSNALCDLVLCVGKPANIYSILASTDATDRVVWGFHVFAASMTPRPVRHSLAAFPVDVRTVEVSSGFLKEVLDNALPLRWTELKTPLEKANGAEVVRSGTALFAAVLPHNVQVLEAMAPLLAKESMPQLDTVVREVHGALQKLSMCDQALQLDAFRCASRLWRDPRTHPRICDALAEHVLLPLLYASAESVRLRLFKEEIRHWVADASKAPVLGRFSVQTAALSFLALMHRLCPLADLRGSVNAAFTGKDPHATGEELTLEVLGACRAAWQPLNTDGDNSAVETESGAHDRADANASRRYRQAAFRCLLATLSQTRQAEDVFCQDFFQEGSAAKWNALYPTKGPGLFLTGSLDAQGEMSAQGSGDGPQGVQPWRDMESCHVPELFAYLTHYFPSSSVGQGQPPTWVHRFIAIARHPQLCLPVKTAFYKILCRYERFFCTFARCIFDGVADSVSAMAPSEQAGKVVWELLGVLARWRREGGSGDLAVGSTSSLKALARYAVFHLAWEHTSTPREGNRVLDLTSQKKLAELLEQVRRTQKETPASLSTSSPLTAAEVKILLSHPAHDHRASLEVTYLVANVCGCLGCTGDSCEVEEVYCLLGGFLDASASPQLCRIAARLVGLEHRLLGDATTREPFSAASKHLRDRLQGIVCAKLGAYESEKRLLDLLEAMQAEQSADLVYQLLSRTDLLHRYRTGKDSEKLLTLRVLARAGPYVADNYDSLHMSFAGQLRGFHGDLPLGIYTVVRNALPRLSLGSVRHVLSDLCSLDALQALKSAEQARVAFYEMGLAALRRWAALREEEEKQVGGDNDSAGVEVLLVRRGLRDPSPAVQSMVLEYIDSHAQHVPHTMWGRLTCLFTAKDEQNSGDGDSGCGGWVRHVALLLLYLSKRSHSFANPVYIFAKALQPEAAHPTLTAKAASAAEGFSARRQPKSAPLFSQAVRYGGPAGARTANFVCPITAALSKHYAQPAPMPVDPQQQQQPLPDARQHQTTGTCRSDTALRMELSSPQPSDAATLDGATASRQIAEMARPCIVHGAGLQSHPLTFNAPSTIPFLGSCTAGRFSEVRLTLQSLLEPLQVLCLHDDEVAVRVLIDLVSNATVASLAVGESLRTVSLRSTLASLLPTLESEATIGQCKHANNPFNLFAALELLLHEQPACGSLLESVDYAALARLTNNALTRGGSALTATLPIADGLAHIVERSLSLRQPSKVRGTPGRPSVTFPTTMWHVFHVTQRLRRDDDAAFQAALRLFKATRGHSARLLQLQSALDVMEVGGAAYSVRVLAKLLDDEGKAAATAATVASPAAHESGGTLTLFAAREEVMRHYRSCASRQLLRWGEAASALQSAATAGACDGEDASVENGSLRLRAQLQLMCDRVASAATVEASTASQYRIGFEWGACLAANGRWLDCQRHVEASVHQLLENPASGCGGIGSPLVYGYLAANVLSQLADAAQVLRVVSTSAAGSARVALETYLDKMPLSVPSGGAYGPLFIDDVLLIRKLVIDYHIQPAGGLAERLQLTDNERHELVARAHELLGTWTVQRCSELLRLPIKTSAIETIVANAMHSTLSEPTRCALELLGKRCSLFPTMAVPGEGRDASREELVAALLKMAGENVKQSGAARPLSPTAVQQWAAGGAESNTSAPKKEMWVAALQDNLWDAVPSHVTLLSAVEKLLPAVSRGGGALGEMSGDTMDAAPRAPSITAGTRSLWQLYTKTFLWCAQAAGNGSADAGSEGHLPVSARVPRLLSLFALPPVTEVEAQAEWRGTWEALVMLPAHVWLPWATLLVNMLLQTEHAVLARILLRLCREHGQVLYYPINCAWGSLIDLGRRRNTGRVIDEDLANGLAELQRWHKSHRMTLVAEFAAALDELVEPQRRLEVRLSGVELLVKQHERCTRGSVDGAQTKFLTEALHLYERCKDDLMNPARWGRAQLYHRRAAQVLQELNRRKAFSADVLKSAKLFSSAKKEALSQVAEALSVLPTAGSNGTTRLQELTVYSERLPRALGRSAMAASITGQFACTSDAVEPIIQPVQPTHLLYTHQSAAQLCRALVGVADRVLVLKSKRSPKKVDIYTSAGTCTYMVKGGEDLRREQRIQEVFAFANLCLLVSPRSRPSTLMIRTYAVIPVSPFAALVSWVPKTVPLQELMREATPPETRDAVARFRQARLRQQDILSLYKSAHVNRSPEGEFEDLVLRLRQSALAESLASIAPDHCSWFGARDAFLDTNAAASMVCFVLGVGDRHTGSSMVDVVSGELVAIDFAMAFGDATRKLPVPELTPFRHTPQLQRVQGVLGDDVTRCRMRRVLHVLRSERHVVEGMVSALLMADVDAIGNEASCITAHQLDVVRRKLNLEDPAEILLRDVALNAHVTEDKDVWSGVEACLSQRERDEKEEDGELSGTAPSALHSEDVFVQRLLYIASDSRVLGRACAGWQAYL</sequence>
<evidence type="ECO:0000313" key="4">
    <source>
        <dbReference type="Proteomes" id="UP000674143"/>
    </source>
</evidence>
<dbReference type="SUPFAM" id="SSF48371">
    <property type="entry name" value="ARM repeat"/>
    <property type="match status" value="1"/>
</dbReference>
<gene>
    <name evidence="3" type="ORF">LSCM4_00314</name>
</gene>
<name>A0A836KBM1_9TRYP</name>
<feature type="compositionally biased region" description="Low complexity" evidence="1">
    <location>
        <begin position="2702"/>
        <end position="2712"/>
    </location>
</feature>
<dbReference type="SMART" id="SM00146">
    <property type="entry name" value="PI3Kc"/>
    <property type="match status" value="1"/>
</dbReference>
<dbReference type="SUPFAM" id="SSF56112">
    <property type="entry name" value="Protein kinase-like (PK-like)"/>
    <property type="match status" value="1"/>
</dbReference>
<dbReference type="InterPro" id="IPR016024">
    <property type="entry name" value="ARM-type_fold"/>
</dbReference>
<dbReference type="RefSeq" id="XP_067058501.1">
    <property type="nucleotide sequence ID" value="XM_067202400.1"/>
</dbReference>
<dbReference type="InterPro" id="IPR000403">
    <property type="entry name" value="PI3/4_kinase_cat_dom"/>
</dbReference>
<dbReference type="Gene3D" id="1.10.1070.11">
    <property type="entry name" value="Phosphatidylinositol 3-/4-kinase, catalytic domain"/>
    <property type="match status" value="1"/>
</dbReference>
<comment type="caution">
    <text evidence="3">The sequence shown here is derived from an EMBL/GenBank/DDBJ whole genome shotgun (WGS) entry which is preliminary data.</text>
</comment>
<reference evidence="4" key="1">
    <citation type="journal article" date="2021" name="Microbiol. Resour. Announc.">
        <title>LGAAP: Leishmaniinae Genome Assembly and Annotation Pipeline.</title>
        <authorList>
            <person name="Almutairi H."/>
            <person name="Urbaniak M.D."/>
            <person name="Bates M.D."/>
            <person name="Jariyapan N."/>
            <person name="Kwakye-Nuako G."/>
            <person name="Thomaz-Soccol V."/>
            <person name="Al-Salem W.S."/>
            <person name="Dillon R.J."/>
            <person name="Bates P.A."/>
            <person name="Gatherer D."/>
        </authorList>
    </citation>
    <scope>NUCLEOTIDE SEQUENCE [LARGE SCALE GENOMIC DNA]</scope>
</reference>
<reference evidence="4" key="2">
    <citation type="journal article" date="2021" name="Sci. Data">
        <title>Chromosome-scale genome sequencing, assembly and annotation of six genomes from subfamily Leishmaniinae.</title>
        <authorList>
            <person name="Almutairi H."/>
            <person name="Urbaniak M.D."/>
            <person name="Bates M.D."/>
            <person name="Jariyapan N."/>
            <person name="Kwakye-Nuako G."/>
            <person name="Thomaz Soccol V."/>
            <person name="Al-Salem W.S."/>
            <person name="Dillon R.J."/>
            <person name="Bates P.A."/>
            <person name="Gatherer D."/>
        </authorList>
    </citation>
    <scope>NUCLEOTIDE SEQUENCE [LARGE SCALE GENOMIC DNA]</scope>
</reference>
<accession>A0A836KBM1</accession>
<dbReference type="GO" id="GO:0006281">
    <property type="term" value="P:DNA repair"/>
    <property type="evidence" value="ECO:0007669"/>
    <property type="project" value="TreeGrafter"/>
</dbReference>
<protein>
    <recommendedName>
        <fullName evidence="2">PI3K/PI4K catalytic domain-containing protein</fullName>
    </recommendedName>
</protein>
<feature type="domain" description="PI3K/PI4K catalytic" evidence="2">
    <location>
        <begin position="3781"/>
        <end position="4099"/>
    </location>
</feature>
<organism evidence="3 4">
    <name type="scientific">Leishmania orientalis</name>
    <dbReference type="NCBI Taxonomy" id="2249476"/>
    <lineage>
        <taxon>Eukaryota</taxon>
        <taxon>Discoba</taxon>
        <taxon>Euglenozoa</taxon>
        <taxon>Kinetoplastea</taxon>
        <taxon>Metakinetoplastina</taxon>
        <taxon>Trypanosomatida</taxon>
        <taxon>Trypanosomatidae</taxon>
        <taxon>Leishmaniinae</taxon>
        <taxon>Leishmania</taxon>
    </lineage>
</organism>
<dbReference type="GO" id="GO:0000124">
    <property type="term" value="C:SAGA complex"/>
    <property type="evidence" value="ECO:0007669"/>
    <property type="project" value="TreeGrafter"/>
</dbReference>
<dbReference type="InterPro" id="IPR050517">
    <property type="entry name" value="DDR_Repair_Kinase"/>
</dbReference>
<feature type="region of interest" description="Disordered" evidence="1">
    <location>
        <begin position="2695"/>
        <end position="2722"/>
    </location>
</feature>
<dbReference type="GO" id="GO:0035267">
    <property type="term" value="C:NuA4 histone acetyltransferase complex"/>
    <property type="evidence" value="ECO:0007669"/>
    <property type="project" value="TreeGrafter"/>
</dbReference>
<dbReference type="PANTHER" id="PTHR11139:SF1">
    <property type="entry name" value="TRANSFORMATION_TRANSCRIPTION DOMAIN-ASSOCIATED PROTEIN"/>
    <property type="match status" value="1"/>
</dbReference>
<dbReference type="Gene3D" id="3.30.1010.10">
    <property type="entry name" value="Phosphatidylinositol 3-kinase Catalytic Subunit, Chain A, domain 4"/>
    <property type="match status" value="1"/>
</dbReference>
<dbReference type="GO" id="GO:0006355">
    <property type="term" value="P:regulation of DNA-templated transcription"/>
    <property type="evidence" value="ECO:0007669"/>
    <property type="project" value="TreeGrafter"/>
</dbReference>
<evidence type="ECO:0000313" key="3">
    <source>
        <dbReference type="EMBL" id="KAG5464870.1"/>
    </source>
</evidence>
<dbReference type="InterPro" id="IPR036940">
    <property type="entry name" value="PI3/4_kinase_cat_sf"/>
</dbReference>
<dbReference type="GO" id="GO:0005634">
    <property type="term" value="C:nucleus"/>
    <property type="evidence" value="ECO:0007669"/>
    <property type="project" value="TreeGrafter"/>
</dbReference>
<dbReference type="EMBL" id="JAFHLR010000036">
    <property type="protein sequence ID" value="KAG5464870.1"/>
    <property type="molecule type" value="Genomic_DNA"/>
</dbReference>